<accession>A0A645IX30</accession>
<reference evidence="3" key="1">
    <citation type="submission" date="2019-08" db="EMBL/GenBank/DDBJ databases">
        <authorList>
            <person name="Kucharzyk K."/>
            <person name="Murdoch R.W."/>
            <person name="Higgins S."/>
            <person name="Loffler F."/>
        </authorList>
    </citation>
    <scope>NUCLEOTIDE SEQUENCE</scope>
</reference>
<evidence type="ECO:0000256" key="2">
    <source>
        <dbReference type="ARBA" id="ARBA00022679"/>
    </source>
</evidence>
<dbReference type="AlphaFoldDB" id="A0A645IX30"/>
<gene>
    <name evidence="3" type="primary">wbnK_6</name>
    <name evidence="3" type="ORF">SDC9_203381</name>
</gene>
<name>A0A645IX30_9ZZZZ</name>
<dbReference type="GO" id="GO:0008107">
    <property type="term" value="F:galactoside 2-alpha-L-fucosyltransferase activity"/>
    <property type="evidence" value="ECO:0007669"/>
    <property type="project" value="InterPro"/>
</dbReference>
<dbReference type="CDD" id="cd11301">
    <property type="entry name" value="Fut1_Fut2_like"/>
    <property type="match status" value="1"/>
</dbReference>
<dbReference type="GO" id="GO:0005975">
    <property type="term" value="P:carbohydrate metabolic process"/>
    <property type="evidence" value="ECO:0007669"/>
    <property type="project" value="InterPro"/>
</dbReference>
<dbReference type="EMBL" id="VSSQ01125225">
    <property type="protein sequence ID" value="MPN55697.1"/>
    <property type="molecule type" value="Genomic_DNA"/>
</dbReference>
<keyword evidence="1 3" id="KW-0328">Glycosyltransferase</keyword>
<dbReference type="Gene3D" id="3.40.50.11350">
    <property type="match status" value="1"/>
</dbReference>
<sequence>MQQYNSVSLHIRRGDYLKVKGAMSICTEDYYFKAISIICSKVENPHYYIFSNDIEWSNNFAKKLGVNYTVVDHNSGYDSYQDMYLMTQCKHNILANSSFSWWGAYLNQHKDAIRIAPQIWCIGHSEERLKIDTPENWLRI</sequence>
<dbReference type="PANTHER" id="PTHR11927">
    <property type="entry name" value="GALACTOSIDE 2-L-FUCOSYLTRANSFERASE"/>
    <property type="match status" value="1"/>
</dbReference>
<comment type="caution">
    <text evidence="3">The sequence shown here is derived from an EMBL/GenBank/DDBJ whole genome shotgun (WGS) entry which is preliminary data.</text>
</comment>
<evidence type="ECO:0000256" key="1">
    <source>
        <dbReference type="ARBA" id="ARBA00022676"/>
    </source>
</evidence>
<organism evidence="3">
    <name type="scientific">bioreactor metagenome</name>
    <dbReference type="NCBI Taxonomy" id="1076179"/>
    <lineage>
        <taxon>unclassified sequences</taxon>
        <taxon>metagenomes</taxon>
        <taxon>ecological metagenomes</taxon>
    </lineage>
</organism>
<dbReference type="GO" id="GO:0016020">
    <property type="term" value="C:membrane"/>
    <property type="evidence" value="ECO:0007669"/>
    <property type="project" value="InterPro"/>
</dbReference>
<proteinExistence type="predicted"/>
<keyword evidence="2 3" id="KW-0808">Transferase</keyword>
<dbReference type="PANTHER" id="PTHR11927:SF9">
    <property type="entry name" value="L-FUCOSYLTRANSFERASE"/>
    <property type="match status" value="1"/>
</dbReference>
<dbReference type="Pfam" id="PF01531">
    <property type="entry name" value="Glyco_transf_11"/>
    <property type="match status" value="1"/>
</dbReference>
<evidence type="ECO:0000313" key="3">
    <source>
        <dbReference type="EMBL" id="MPN55697.1"/>
    </source>
</evidence>
<dbReference type="InterPro" id="IPR002516">
    <property type="entry name" value="Glyco_trans_11"/>
</dbReference>
<protein>
    <submittedName>
        <fullName evidence="3">O-antigen biosynthesis glycosyltransferase WbnK</fullName>
        <ecNumber evidence="3">2.4.1.308</ecNumber>
    </submittedName>
</protein>
<dbReference type="EC" id="2.4.1.308" evidence="3"/>